<reference evidence="4 5" key="1">
    <citation type="journal article" date="2017" name="Nature">
        <title>The Apostasia genome and the evolution of orchids.</title>
        <authorList>
            <person name="Zhang G.Q."/>
            <person name="Liu K.W."/>
            <person name="Li Z."/>
            <person name="Lohaus R."/>
            <person name="Hsiao Y.Y."/>
            <person name="Niu S.C."/>
            <person name="Wang J.Y."/>
            <person name="Lin Y.C."/>
            <person name="Xu Q."/>
            <person name="Chen L.J."/>
            <person name="Yoshida K."/>
            <person name="Fujiwara S."/>
            <person name="Wang Z.W."/>
            <person name="Zhang Y.Q."/>
            <person name="Mitsuda N."/>
            <person name="Wang M."/>
            <person name="Liu G.H."/>
            <person name="Pecoraro L."/>
            <person name="Huang H.X."/>
            <person name="Xiao X.J."/>
            <person name="Lin M."/>
            <person name="Wu X.Y."/>
            <person name="Wu W.L."/>
            <person name="Chen Y.Y."/>
            <person name="Chang S.B."/>
            <person name="Sakamoto S."/>
            <person name="Ohme-Takagi M."/>
            <person name="Yagi M."/>
            <person name="Zeng S.J."/>
            <person name="Shen C.Y."/>
            <person name="Yeh C.M."/>
            <person name="Luo Y.B."/>
            <person name="Tsai W.C."/>
            <person name="Van de Peer Y."/>
            <person name="Liu Z.J."/>
        </authorList>
    </citation>
    <scope>NUCLEOTIDE SEQUENCE [LARGE SCALE GENOMIC DNA]</scope>
    <source>
        <strain evidence="5">cv. Shenzhen</strain>
        <tissue evidence="4">Stem</tissue>
    </source>
</reference>
<dbReference type="SUPFAM" id="SSF81901">
    <property type="entry name" value="HCP-like"/>
    <property type="match status" value="1"/>
</dbReference>
<dbReference type="PROSITE" id="PS50005">
    <property type="entry name" value="TPR"/>
    <property type="match status" value="1"/>
</dbReference>
<gene>
    <name evidence="4" type="ORF">AXF42_Ash001278</name>
</gene>
<dbReference type="InterPro" id="IPR011990">
    <property type="entry name" value="TPR-like_helical_dom_sf"/>
</dbReference>
<evidence type="ECO:0000313" key="5">
    <source>
        <dbReference type="Proteomes" id="UP000236161"/>
    </source>
</evidence>
<evidence type="ECO:0000256" key="3">
    <source>
        <dbReference type="SAM" id="MobiDB-lite"/>
    </source>
</evidence>
<dbReference type="OrthoDB" id="25157at2759"/>
<dbReference type="PANTHER" id="PTHR12979:SF5">
    <property type="entry name" value="CCR4-NOT TRANSCRIPTION COMPLEX SUBUNIT 10"/>
    <property type="match status" value="1"/>
</dbReference>
<feature type="compositionally biased region" description="Polar residues" evidence="3">
    <location>
        <begin position="727"/>
        <end position="736"/>
    </location>
</feature>
<keyword evidence="2" id="KW-0802">TPR repeat</keyword>
<accession>A0A2I0AUG8</accession>
<dbReference type="GO" id="GO:0006402">
    <property type="term" value="P:mRNA catabolic process"/>
    <property type="evidence" value="ECO:0007669"/>
    <property type="project" value="TreeGrafter"/>
</dbReference>
<dbReference type="EMBL" id="KZ451950">
    <property type="protein sequence ID" value="PKA59185.1"/>
    <property type="molecule type" value="Genomic_DNA"/>
</dbReference>
<dbReference type="Gene3D" id="1.25.40.10">
    <property type="entry name" value="Tetratricopeptide repeat domain"/>
    <property type="match status" value="2"/>
</dbReference>
<dbReference type="SMART" id="SM00028">
    <property type="entry name" value="TPR"/>
    <property type="match status" value="2"/>
</dbReference>
<sequence>MEARDSSTAAAGREGSSEEDVLTTGLAKEAEVMFQSRRFTECVEILNKLLQKKDGDPKILHNIAVAEYYRDGCSDPRKLLDVFNKVKKRSEELALGAGEQNESSSIPGLNAASLSRGSSSVNQLASTETGSVFYADEFEASVVIFNTAAVLYQLREYASALSVLEPLYHNIEPIDERTALHVCLLMLDAALASGNATKAADTIHYLEKSFGVGYMTNQTDNSNIAQQQSSSQVSKVSTSNSIAPDASSCETNAGGIVNENPLGTTLSDDSLEFENLYSTLDGGNQNLSRPVNDLSKSSVDRAAPGNELKLKIHLYKVRLLLLTGNLKAAKREVKLAMNMARGRDSSTELLLKSQLEYARGNYKKALKLLMTSLNKTDPAMLSMYNNNVGCIFYQLKSSHTSAMFFTKALKKNSSIRSDKTLTLSAFSQDKSFFILYNCGLQNLTCGKPLIAAQCFGKASSLFYSKPVLWLRLAECCLSAMEKGLFRSGAGEIKIHVAGSGKWRQLILEDISLRNRYAKGADCLSTADEQYRLSLPFARQCLHKALFLLDNLEKKISKQRANVTSEEDPIQVKSVKGSSQKNALTVDPKSPSFSGASVDSKENKGATNLNTTLQSSVTAYEELCKEENILIKQAVLGDLAYTELCLENPLLALSAAKSLLQLPECSKIFAFFGRMYAAEALCYLNRPNEAAEYLSPYIFTENGTIEPPFNEEDREKWNAKRGGDPEDPSSSHATKSAATEEAQRLLLKPDDARAVACTNLGIMFALQGNAEQASRYLQKALSYSPNDPRALVAAVYVDLLQSKSRDALAKLKKCSNIRFLPTSAS</sequence>
<dbReference type="InterPro" id="IPR019734">
    <property type="entry name" value="TPR_rpt"/>
</dbReference>
<name>A0A2I0AUG8_9ASPA</name>
<dbReference type="AlphaFoldDB" id="A0A2I0AUG8"/>
<dbReference type="PANTHER" id="PTHR12979">
    <property type="entry name" value="CCR4-NOT TRANSCRIPTION COMPLEX SUBUNIT 10"/>
    <property type="match status" value="1"/>
</dbReference>
<feature type="region of interest" description="Disordered" evidence="3">
    <location>
        <begin position="566"/>
        <end position="606"/>
    </location>
</feature>
<dbReference type="Proteomes" id="UP000236161">
    <property type="component" value="Unassembled WGS sequence"/>
</dbReference>
<evidence type="ECO:0000256" key="1">
    <source>
        <dbReference type="ARBA" id="ARBA00010080"/>
    </source>
</evidence>
<protein>
    <submittedName>
        <fullName evidence="4">Uncharacterized protein</fullName>
    </submittedName>
</protein>
<feature type="region of interest" description="Disordered" evidence="3">
    <location>
        <begin position="704"/>
        <end position="740"/>
    </location>
</feature>
<dbReference type="SUPFAM" id="SSF48452">
    <property type="entry name" value="TPR-like"/>
    <property type="match status" value="1"/>
</dbReference>
<evidence type="ECO:0000313" key="4">
    <source>
        <dbReference type="EMBL" id="PKA59185.1"/>
    </source>
</evidence>
<feature type="region of interest" description="Disordered" evidence="3">
    <location>
        <begin position="1"/>
        <end position="22"/>
    </location>
</feature>
<comment type="similarity">
    <text evidence="1">Belongs to the CNOT10 family.</text>
</comment>
<keyword evidence="5" id="KW-1185">Reference proteome</keyword>
<dbReference type="GO" id="GO:0017148">
    <property type="term" value="P:negative regulation of translation"/>
    <property type="evidence" value="ECO:0007669"/>
    <property type="project" value="TreeGrafter"/>
</dbReference>
<organism evidence="4 5">
    <name type="scientific">Apostasia shenzhenica</name>
    <dbReference type="NCBI Taxonomy" id="1088818"/>
    <lineage>
        <taxon>Eukaryota</taxon>
        <taxon>Viridiplantae</taxon>
        <taxon>Streptophyta</taxon>
        <taxon>Embryophyta</taxon>
        <taxon>Tracheophyta</taxon>
        <taxon>Spermatophyta</taxon>
        <taxon>Magnoliopsida</taxon>
        <taxon>Liliopsida</taxon>
        <taxon>Asparagales</taxon>
        <taxon>Orchidaceae</taxon>
        <taxon>Apostasioideae</taxon>
        <taxon>Apostasia</taxon>
    </lineage>
</organism>
<dbReference type="STRING" id="1088818.A0A2I0AUG8"/>
<evidence type="ECO:0000256" key="2">
    <source>
        <dbReference type="PROSITE-ProRule" id="PRU00339"/>
    </source>
</evidence>
<proteinExistence type="inferred from homology"/>
<dbReference type="InterPro" id="IPR039740">
    <property type="entry name" value="CNOT10"/>
</dbReference>
<feature type="repeat" description="TPR" evidence="2">
    <location>
        <begin position="753"/>
        <end position="786"/>
    </location>
</feature>
<dbReference type="GO" id="GO:0030014">
    <property type="term" value="C:CCR4-NOT complex"/>
    <property type="evidence" value="ECO:0007669"/>
    <property type="project" value="InterPro"/>
</dbReference>
<feature type="compositionally biased region" description="Basic and acidic residues" evidence="3">
    <location>
        <begin position="710"/>
        <end position="723"/>
    </location>
</feature>